<feature type="transmembrane region" description="Helical" evidence="1">
    <location>
        <begin position="84"/>
        <end position="107"/>
    </location>
</feature>
<dbReference type="InterPro" id="IPR056918">
    <property type="entry name" value="8xMP"/>
</dbReference>
<evidence type="ECO:0000313" key="3">
    <source>
        <dbReference type="Proteomes" id="UP000217979"/>
    </source>
</evidence>
<feature type="transmembrane region" description="Helical" evidence="1">
    <location>
        <begin position="20"/>
        <end position="39"/>
    </location>
</feature>
<reference evidence="2 3" key="1">
    <citation type="submission" date="2017-09" db="EMBL/GenBank/DDBJ databases">
        <title>FDA dAtabase for Regulatory Grade micrObial Sequences (FDA-ARGOS): Supporting development and validation of Infectious Disease Dx tests.</title>
        <authorList>
            <person name="Minogue T."/>
            <person name="Wolcott M."/>
            <person name="Wasieloski L."/>
            <person name="Aguilar W."/>
            <person name="Moore D."/>
            <person name="Tallon L."/>
            <person name="Sadzewicz L."/>
            <person name="Ott S."/>
            <person name="Zhao X."/>
            <person name="Nagaraj S."/>
            <person name="Vavikolanu K."/>
            <person name="Aluvathingal J."/>
            <person name="Nadendla S."/>
            <person name="Sichtig H."/>
        </authorList>
    </citation>
    <scope>NUCLEOTIDE SEQUENCE [LARGE SCALE GENOMIC DNA]</scope>
    <source>
        <strain evidence="2 3">FDAARGOS_392</strain>
    </source>
</reference>
<protein>
    <submittedName>
        <fullName evidence="2">Uncharacterized protein</fullName>
    </submittedName>
</protein>
<evidence type="ECO:0000313" key="2">
    <source>
        <dbReference type="EMBL" id="ATF93359.1"/>
    </source>
</evidence>
<keyword evidence="1" id="KW-1133">Transmembrane helix</keyword>
<dbReference type="Proteomes" id="UP000217979">
    <property type="component" value="Chromosome"/>
</dbReference>
<dbReference type="Pfam" id="PF24838">
    <property type="entry name" value="8xMP"/>
    <property type="match status" value="1"/>
</dbReference>
<keyword evidence="1" id="KW-0472">Membrane</keyword>
<proteinExistence type="predicted"/>
<sequence>MLNSMINPEEGHLINGLQYFTLFFISIFGVALTTVSRLITKAGKHWQQVWEYHLMALEPFQSGSLYRLKFKSYRIDLPSISQSVSLFHVFLLLMWCGSALLSAIIPFFKDDHAFLIVEVVVLILIYQIYKRINKYVLKSSNIDLTLM</sequence>
<gene>
    <name evidence="2" type="ORF">CO704_15195</name>
</gene>
<keyword evidence="1" id="KW-0812">Transmembrane</keyword>
<dbReference type="EMBL" id="CP023525">
    <property type="protein sequence ID" value="ATF93359.1"/>
    <property type="molecule type" value="Genomic_DNA"/>
</dbReference>
<name>A0A291E0B4_9ENTR</name>
<evidence type="ECO:0000256" key="1">
    <source>
        <dbReference type="SAM" id="Phobius"/>
    </source>
</evidence>
<feature type="transmembrane region" description="Helical" evidence="1">
    <location>
        <begin position="113"/>
        <end position="129"/>
    </location>
</feature>
<dbReference type="AlphaFoldDB" id="A0A291E0B4"/>
<organism evidence="2 3">
    <name type="scientific">Cedecea neteri</name>
    <dbReference type="NCBI Taxonomy" id="158822"/>
    <lineage>
        <taxon>Bacteria</taxon>
        <taxon>Pseudomonadati</taxon>
        <taxon>Pseudomonadota</taxon>
        <taxon>Gammaproteobacteria</taxon>
        <taxon>Enterobacterales</taxon>
        <taxon>Enterobacteriaceae</taxon>
        <taxon>Cedecea</taxon>
    </lineage>
</organism>
<accession>A0A291E0B4</accession>